<evidence type="ECO:0000256" key="8">
    <source>
        <dbReference type="RuleBase" id="RU369061"/>
    </source>
</evidence>
<gene>
    <name evidence="10" type="ORF">CLV97_12937</name>
</gene>
<evidence type="ECO:0000313" key="11">
    <source>
        <dbReference type="Proteomes" id="UP000237797"/>
    </source>
</evidence>
<comment type="catalytic activity">
    <reaction evidence="7">
        <text>D-tagatofuranose 6-phosphate + ATP = D-tagatofuranose 1,6-bisphosphate + ADP + H(+)</text>
        <dbReference type="Rhea" id="RHEA:12420"/>
        <dbReference type="ChEBI" id="CHEBI:15378"/>
        <dbReference type="ChEBI" id="CHEBI:30616"/>
        <dbReference type="ChEBI" id="CHEBI:58694"/>
        <dbReference type="ChEBI" id="CHEBI:58695"/>
        <dbReference type="ChEBI" id="CHEBI:456216"/>
        <dbReference type="EC" id="2.7.1.144"/>
    </reaction>
</comment>
<feature type="domain" description="Carbohydrate kinase PfkB" evidence="9">
    <location>
        <begin position="9"/>
        <end position="294"/>
    </location>
</feature>
<dbReference type="GO" id="GO:0016052">
    <property type="term" value="P:carbohydrate catabolic process"/>
    <property type="evidence" value="ECO:0007669"/>
    <property type="project" value="UniProtKB-ARBA"/>
</dbReference>
<keyword evidence="11" id="KW-1185">Reference proteome</keyword>
<keyword evidence="4 8" id="KW-0418">Kinase</keyword>
<dbReference type="Pfam" id="PF00294">
    <property type="entry name" value="PfkB"/>
    <property type="match status" value="1"/>
</dbReference>
<dbReference type="RefSeq" id="WP_106346351.1">
    <property type="nucleotide sequence ID" value="NZ_PVNE01000029.1"/>
</dbReference>
<comment type="function">
    <text evidence="8">Catalyzes the ATP-dependent phosphorylation of fructose-l-phosphate to fructose-l,6-bisphosphate.</text>
</comment>
<evidence type="ECO:0000256" key="2">
    <source>
        <dbReference type="ARBA" id="ARBA00022679"/>
    </source>
</evidence>
<dbReference type="UniPathway" id="UPA00704">
    <property type="reaction ID" value="UER00715"/>
</dbReference>
<name>A0A2T0LBC5_9BACL</name>
<dbReference type="InterPro" id="IPR022463">
    <property type="entry name" value="1-PFruKinase"/>
</dbReference>
<dbReference type="InterPro" id="IPR017583">
    <property type="entry name" value="Tagatose/fructose_Pkinase"/>
</dbReference>
<dbReference type="NCBIfam" id="TIGR03828">
    <property type="entry name" value="pfkB"/>
    <property type="match status" value="1"/>
</dbReference>
<evidence type="ECO:0000256" key="7">
    <source>
        <dbReference type="PIRNR" id="PIRNR000535"/>
    </source>
</evidence>
<comment type="similarity">
    <text evidence="7">Belongs to the carbohydrate kinase PfkB family. LacC subfamily.</text>
</comment>
<dbReference type="InterPro" id="IPR002173">
    <property type="entry name" value="Carboh/pur_kinase_PfkB_CS"/>
</dbReference>
<evidence type="ECO:0000256" key="5">
    <source>
        <dbReference type="ARBA" id="ARBA00022840"/>
    </source>
</evidence>
<dbReference type="InterPro" id="IPR011611">
    <property type="entry name" value="PfkB_dom"/>
</dbReference>
<evidence type="ECO:0000259" key="9">
    <source>
        <dbReference type="Pfam" id="PF00294"/>
    </source>
</evidence>
<dbReference type="Proteomes" id="UP000237797">
    <property type="component" value="Unassembled WGS sequence"/>
</dbReference>
<accession>A0A2T0LBC5</accession>
<evidence type="ECO:0000256" key="3">
    <source>
        <dbReference type="ARBA" id="ARBA00022741"/>
    </source>
</evidence>
<protein>
    <recommendedName>
        <fullName evidence="7">Tagatose-6-phosphate kinase</fullName>
        <ecNumber evidence="7">2.7.1.144</ecNumber>
    </recommendedName>
</protein>
<comment type="pathway">
    <text evidence="7">Carbohydrate metabolism; D-tagatose 6-phosphate degradation; D-glyceraldehyde 3-phosphate and glycerone phosphate from D-tagatose 6-phosphate: step 1/2.</text>
</comment>
<comment type="catalytic activity">
    <reaction evidence="6 8">
        <text>beta-D-fructose 1-phosphate + ATP = beta-D-fructose 1,6-bisphosphate + ADP + H(+)</text>
        <dbReference type="Rhea" id="RHEA:14213"/>
        <dbReference type="ChEBI" id="CHEBI:15378"/>
        <dbReference type="ChEBI" id="CHEBI:30616"/>
        <dbReference type="ChEBI" id="CHEBI:32966"/>
        <dbReference type="ChEBI" id="CHEBI:138881"/>
        <dbReference type="ChEBI" id="CHEBI:456216"/>
        <dbReference type="EC" id="2.7.1.56"/>
    </reaction>
</comment>
<dbReference type="Gene3D" id="3.40.1190.20">
    <property type="match status" value="1"/>
</dbReference>
<dbReference type="InterPro" id="IPR029056">
    <property type="entry name" value="Ribokinase-like"/>
</dbReference>
<organism evidence="10 11">
    <name type="scientific">Planifilum fimeticola</name>
    <dbReference type="NCBI Taxonomy" id="201975"/>
    <lineage>
        <taxon>Bacteria</taxon>
        <taxon>Bacillati</taxon>
        <taxon>Bacillota</taxon>
        <taxon>Bacilli</taxon>
        <taxon>Bacillales</taxon>
        <taxon>Thermoactinomycetaceae</taxon>
        <taxon>Planifilum</taxon>
    </lineage>
</organism>
<proteinExistence type="inferred from homology"/>
<dbReference type="CDD" id="cd01164">
    <property type="entry name" value="FruK_PfkB_like"/>
    <property type="match status" value="1"/>
</dbReference>
<dbReference type="PIRSF" id="PIRSF000535">
    <property type="entry name" value="1PFK/6PFK/LacC"/>
    <property type="match status" value="1"/>
</dbReference>
<dbReference type="PROSITE" id="PS00584">
    <property type="entry name" value="PFKB_KINASES_2"/>
    <property type="match status" value="1"/>
</dbReference>
<keyword evidence="7" id="KW-0423">Lactose metabolism</keyword>
<dbReference type="PANTHER" id="PTHR46566:SF2">
    <property type="entry name" value="ATP-DEPENDENT 6-PHOSPHOFRUCTOKINASE ISOZYME 2"/>
    <property type="match status" value="1"/>
</dbReference>
<dbReference type="GO" id="GO:0005829">
    <property type="term" value="C:cytosol"/>
    <property type="evidence" value="ECO:0007669"/>
    <property type="project" value="TreeGrafter"/>
</dbReference>
<dbReference type="EC" id="2.7.1.144" evidence="7"/>
<comment type="similarity">
    <text evidence="1">Belongs to the carbohydrate kinase pfkB family.</text>
</comment>
<evidence type="ECO:0000256" key="6">
    <source>
        <dbReference type="ARBA" id="ARBA00047745"/>
    </source>
</evidence>
<dbReference type="OrthoDB" id="9801219at2"/>
<keyword evidence="2 7" id="KW-0808">Transferase</keyword>
<dbReference type="PANTHER" id="PTHR46566">
    <property type="entry name" value="1-PHOSPHOFRUCTOKINASE-RELATED"/>
    <property type="match status" value="1"/>
</dbReference>
<keyword evidence="3 7" id="KW-0547">Nucleotide-binding</keyword>
<dbReference type="GO" id="GO:0044281">
    <property type="term" value="P:small molecule metabolic process"/>
    <property type="evidence" value="ECO:0007669"/>
    <property type="project" value="UniProtKB-ARBA"/>
</dbReference>
<dbReference type="GO" id="GO:0005524">
    <property type="term" value="F:ATP binding"/>
    <property type="evidence" value="ECO:0007669"/>
    <property type="project" value="UniProtKB-UniRule"/>
</dbReference>
<evidence type="ECO:0000256" key="4">
    <source>
        <dbReference type="ARBA" id="ARBA00022777"/>
    </source>
</evidence>
<dbReference type="GO" id="GO:0008662">
    <property type="term" value="F:1-phosphofructokinase activity"/>
    <property type="evidence" value="ECO:0007669"/>
    <property type="project" value="UniProtKB-UniRule"/>
</dbReference>
<dbReference type="AlphaFoldDB" id="A0A2T0LBC5"/>
<keyword evidence="5 7" id="KW-0067">ATP-binding</keyword>
<sequence length="322" mass="35223">MCKIVTVTLNPAVDKTIHLPRLRPGDLNRAGRVRRDPGGKGINVARALKQWGENPLAIGWAGGYPGRWILERLEEWGIEHRFVELEAETRTNLKIVEEEADRVTDINEPGNPIDEEAIKRFLKVYDAAIERAEIAVLSGSLPPGVPSDFYGTLIDRAKRRAVKVYLDADGAALSEGIRRGPYAVKPNLAELERHVGRPLNDEDDRFMAAKGLLDRGVRLVALSMGGEGAWFFTDGKAIRAQAPRVSVSSTVGAGDAMVAALVMGQLRKWPLDEVIRFVVAAASAAASKEGTQFATLEETRSLMDQVKLSCRSMISCLGERGQ</sequence>
<evidence type="ECO:0000256" key="1">
    <source>
        <dbReference type="ARBA" id="ARBA00005380"/>
    </source>
</evidence>
<evidence type="ECO:0000313" key="10">
    <source>
        <dbReference type="EMBL" id="PRX39149.1"/>
    </source>
</evidence>
<dbReference type="GO" id="GO:0005988">
    <property type="term" value="P:lactose metabolic process"/>
    <property type="evidence" value="ECO:0007669"/>
    <property type="project" value="UniProtKB-KW"/>
</dbReference>
<dbReference type="SUPFAM" id="SSF53613">
    <property type="entry name" value="Ribokinase-like"/>
    <property type="match status" value="1"/>
</dbReference>
<reference evidence="10 11" key="1">
    <citation type="submission" date="2018-03" db="EMBL/GenBank/DDBJ databases">
        <title>Genomic Encyclopedia of Archaeal and Bacterial Type Strains, Phase II (KMG-II): from individual species to whole genera.</title>
        <authorList>
            <person name="Goeker M."/>
        </authorList>
    </citation>
    <scope>NUCLEOTIDE SEQUENCE [LARGE SCALE GENOMIC DNA]</scope>
    <source>
        <strain evidence="10 11">DSM 44946</strain>
    </source>
</reference>
<comment type="caution">
    <text evidence="10">The sequence shown here is derived from an EMBL/GenBank/DDBJ whole genome shotgun (WGS) entry which is preliminary data.</text>
</comment>
<dbReference type="GO" id="GO:0009024">
    <property type="term" value="F:tagatose-6-phosphate kinase activity"/>
    <property type="evidence" value="ECO:0007669"/>
    <property type="project" value="UniProtKB-EC"/>
</dbReference>
<dbReference type="EMBL" id="PVNE01000029">
    <property type="protein sequence ID" value="PRX39149.1"/>
    <property type="molecule type" value="Genomic_DNA"/>
</dbReference>
<dbReference type="PROSITE" id="PS00583">
    <property type="entry name" value="PFKB_KINASES_1"/>
    <property type="match status" value="1"/>
</dbReference>
<dbReference type="GO" id="GO:2001059">
    <property type="term" value="P:D-tagatose 6-phosphate catabolic process"/>
    <property type="evidence" value="ECO:0007669"/>
    <property type="project" value="UniProtKB-UniPathway"/>
</dbReference>
<dbReference type="NCBIfam" id="TIGR03168">
    <property type="entry name" value="1-PFK"/>
    <property type="match status" value="1"/>
</dbReference>
<dbReference type="FunFam" id="3.40.1190.20:FF:000001">
    <property type="entry name" value="Phosphofructokinase"/>
    <property type="match status" value="1"/>
</dbReference>